<comment type="caution">
    <text evidence="3">The sequence shown here is derived from an EMBL/GenBank/DDBJ whole genome shotgun (WGS) entry which is preliminary data.</text>
</comment>
<evidence type="ECO:0008006" key="5">
    <source>
        <dbReference type="Google" id="ProtNLM"/>
    </source>
</evidence>
<name>A0A9P1IYH6_9PELO</name>
<protein>
    <recommendedName>
        <fullName evidence="5">SXP/RAL-2 family protein Ani s 5-like cation-binding domain-containing protein</fullName>
    </recommendedName>
</protein>
<feature type="compositionally biased region" description="Low complexity" evidence="1">
    <location>
        <begin position="166"/>
        <end position="183"/>
    </location>
</feature>
<feature type="region of interest" description="Disordered" evidence="1">
    <location>
        <begin position="165"/>
        <end position="186"/>
    </location>
</feature>
<accession>A0A9P1IYH6</accession>
<evidence type="ECO:0000256" key="1">
    <source>
        <dbReference type="SAM" id="MobiDB-lite"/>
    </source>
</evidence>
<organism evidence="3 4">
    <name type="scientific">Caenorhabditis angaria</name>
    <dbReference type="NCBI Taxonomy" id="860376"/>
    <lineage>
        <taxon>Eukaryota</taxon>
        <taxon>Metazoa</taxon>
        <taxon>Ecdysozoa</taxon>
        <taxon>Nematoda</taxon>
        <taxon>Chromadorea</taxon>
        <taxon>Rhabditida</taxon>
        <taxon>Rhabditina</taxon>
        <taxon>Rhabditomorpha</taxon>
        <taxon>Rhabditoidea</taxon>
        <taxon>Rhabditidae</taxon>
        <taxon>Peloderinae</taxon>
        <taxon>Caenorhabditis</taxon>
    </lineage>
</organism>
<gene>
    <name evidence="3" type="ORF">CAMP_LOCUS16048</name>
</gene>
<keyword evidence="4" id="KW-1185">Reference proteome</keyword>
<evidence type="ECO:0000313" key="3">
    <source>
        <dbReference type="EMBL" id="CAI5453411.1"/>
    </source>
</evidence>
<reference evidence="3" key="1">
    <citation type="submission" date="2022-11" db="EMBL/GenBank/DDBJ databases">
        <authorList>
            <person name="Kikuchi T."/>
        </authorList>
    </citation>
    <scope>NUCLEOTIDE SEQUENCE</scope>
    <source>
        <strain evidence="3">PS1010</strain>
    </source>
</reference>
<feature type="compositionally biased region" description="Low complexity" evidence="1">
    <location>
        <begin position="239"/>
        <end position="311"/>
    </location>
</feature>
<proteinExistence type="predicted"/>
<dbReference type="EMBL" id="CANHGI010000005">
    <property type="protein sequence ID" value="CAI5453411.1"/>
    <property type="molecule type" value="Genomic_DNA"/>
</dbReference>
<feature type="chain" id="PRO_5040179613" description="SXP/RAL-2 family protein Ani s 5-like cation-binding domain-containing protein" evidence="2">
    <location>
        <begin position="19"/>
        <end position="577"/>
    </location>
</feature>
<keyword evidence="2" id="KW-0732">Signal</keyword>
<feature type="signal peptide" evidence="2">
    <location>
        <begin position="1"/>
        <end position="18"/>
    </location>
</feature>
<dbReference type="AlphaFoldDB" id="A0A9P1IYH6"/>
<dbReference type="OrthoDB" id="5846958at2759"/>
<evidence type="ECO:0000313" key="4">
    <source>
        <dbReference type="Proteomes" id="UP001152747"/>
    </source>
</evidence>
<dbReference type="Proteomes" id="UP001152747">
    <property type="component" value="Unassembled WGS sequence"/>
</dbReference>
<feature type="region of interest" description="Disordered" evidence="1">
    <location>
        <begin position="327"/>
        <end position="350"/>
    </location>
</feature>
<sequence>MLSSRVLLSLTLVALIGAENVAEQQQNDQIPAWYQMSKPATGGSQRVASAGGVPVAQASPSYYERIEAPTYETRREQPGYERPGIQTNQYANYPTYQNRQPYENLNALTAGASLSNLQQAAGRRYPSSVPIQAAGNDNQSAVKRYHKLLLKRRQWTTKIPRVLAKSTTSPETTTTTSEPITTPKMPKSLKSIYSTIVPKKKEEGPTTTRKVVRASTRAPMARTFKPYGTRKGWRMWKKATTAQPSTTQESTTTEVPTTTPEELSTTTEEVTTQEILTTEEPTTSTTEEYTTLATSSTTEEPTTTEEITSTTEKEVIVTTEDLIETSTEISTTTTSTNEEDGSTTTTTTTTHGPLRYICRHRAGPNESGPFAERHLQTTQGPFRPIVVGTHSWKPLRFKKPQNVTDLSTAPKGLKLLEYLLPNTELLAAIKDVVAKFKASLDEAGIDQDVRQMGNQLKNTWQQLRTGLDRGINAVRKSAETSMSHFQYGAAERERERQPPVQPVPMPVHIPYQQHYQYPVTASSNAYTPGPMNEQLGKLFEKAKQSINYFIIPNFKNNSSIASQAVCQQENLCPREVS</sequence>
<feature type="region of interest" description="Disordered" evidence="1">
    <location>
        <begin position="238"/>
        <end position="311"/>
    </location>
</feature>
<evidence type="ECO:0000256" key="2">
    <source>
        <dbReference type="SAM" id="SignalP"/>
    </source>
</evidence>